<keyword evidence="3" id="KW-0378">Hydrolase</keyword>
<keyword evidence="4" id="KW-0788">Thiol protease</keyword>
<dbReference type="SUPFAM" id="SSF53182">
    <property type="entry name" value="Pyrrolidone carboxyl peptidase (pyroglutamate aminopeptidase)"/>
    <property type="match status" value="1"/>
</dbReference>
<dbReference type="Pfam" id="PF01470">
    <property type="entry name" value="Peptidase_C15"/>
    <property type="match status" value="1"/>
</dbReference>
<accession>A0AAN6X637</accession>
<sequence length="251" mass="28812">MGSVAEDETTVNVLITGFAPFKEDYPVNPSWEIAKSLPEYLPPIRAKTTTTARPPVTIPPVRLHVHPEAVHVGYTAVRELVPKLWEDPSKYDVAIHIGMAGPRLHHSIERRGHRDGYNGLDVDGNRLNDDERREREGKDWVWDGCPEELLSDFDLEDVLVRWRANSPKWSDLRISEDAGHYLCDFIYYSSLAHLYRLGERRKVVFLHVPCDAGERAVEAGRELLLQLVRSIVESETARKEREKKEQARKDL</sequence>
<dbReference type="InterPro" id="IPR036440">
    <property type="entry name" value="Peptidase_C15-like_sf"/>
</dbReference>
<evidence type="ECO:0000256" key="3">
    <source>
        <dbReference type="ARBA" id="ARBA00022801"/>
    </source>
</evidence>
<protein>
    <submittedName>
        <fullName evidence="5">Pyroglutamyl-peptidase 1</fullName>
    </submittedName>
</protein>
<evidence type="ECO:0000256" key="1">
    <source>
        <dbReference type="ARBA" id="ARBA00006641"/>
    </source>
</evidence>
<reference evidence="5" key="2">
    <citation type="submission" date="2023-05" db="EMBL/GenBank/DDBJ databases">
        <authorList>
            <consortium name="Lawrence Berkeley National Laboratory"/>
            <person name="Steindorff A."/>
            <person name="Hensen N."/>
            <person name="Bonometti L."/>
            <person name="Westerberg I."/>
            <person name="Brannstrom I.O."/>
            <person name="Guillou S."/>
            <person name="Cros-Aarteil S."/>
            <person name="Calhoun S."/>
            <person name="Haridas S."/>
            <person name="Kuo A."/>
            <person name="Mondo S."/>
            <person name="Pangilinan J."/>
            <person name="Riley R."/>
            <person name="Labutti K."/>
            <person name="Andreopoulos B."/>
            <person name="Lipzen A."/>
            <person name="Chen C."/>
            <person name="Yanf M."/>
            <person name="Daum C."/>
            <person name="Ng V."/>
            <person name="Clum A."/>
            <person name="Ohm R."/>
            <person name="Martin F."/>
            <person name="Silar P."/>
            <person name="Natvig D."/>
            <person name="Lalanne C."/>
            <person name="Gautier V."/>
            <person name="Ament-Velasquez S.L."/>
            <person name="Kruys A."/>
            <person name="Hutchinson M.I."/>
            <person name="Powell A.J."/>
            <person name="Barry K."/>
            <person name="Miller A.N."/>
            <person name="Grigoriev I.V."/>
            <person name="Debuchy R."/>
            <person name="Gladieux P."/>
            <person name="Thoren M.H."/>
            <person name="Johannesson H."/>
        </authorList>
    </citation>
    <scope>NUCLEOTIDE SEQUENCE</scope>
    <source>
        <strain evidence="5">PSN309</strain>
    </source>
</reference>
<keyword evidence="6" id="KW-1185">Reference proteome</keyword>
<evidence type="ECO:0000313" key="6">
    <source>
        <dbReference type="Proteomes" id="UP001302126"/>
    </source>
</evidence>
<gene>
    <name evidence="5" type="ORF">QBC35DRAFT_203391</name>
</gene>
<comment type="similarity">
    <text evidence="1">Belongs to the peptidase C15 family.</text>
</comment>
<evidence type="ECO:0000256" key="4">
    <source>
        <dbReference type="ARBA" id="ARBA00022807"/>
    </source>
</evidence>
<dbReference type="GO" id="GO:0008234">
    <property type="term" value="F:cysteine-type peptidase activity"/>
    <property type="evidence" value="ECO:0007669"/>
    <property type="project" value="UniProtKB-KW"/>
</dbReference>
<name>A0AAN6X637_9PEZI</name>
<evidence type="ECO:0000313" key="5">
    <source>
        <dbReference type="EMBL" id="KAK4192812.1"/>
    </source>
</evidence>
<dbReference type="EMBL" id="MU864353">
    <property type="protein sequence ID" value="KAK4192812.1"/>
    <property type="molecule type" value="Genomic_DNA"/>
</dbReference>
<evidence type="ECO:0000256" key="2">
    <source>
        <dbReference type="ARBA" id="ARBA00022670"/>
    </source>
</evidence>
<reference evidence="5" key="1">
    <citation type="journal article" date="2023" name="Mol. Phylogenet. Evol.">
        <title>Genome-scale phylogeny and comparative genomics of the fungal order Sordariales.</title>
        <authorList>
            <person name="Hensen N."/>
            <person name="Bonometti L."/>
            <person name="Westerberg I."/>
            <person name="Brannstrom I.O."/>
            <person name="Guillou S."/>
            <person name="Cros-Aarteil S."/>
            <person name="Calhoun S."/>
            <person name="Haridas S."/>
            <person name="Kuo A."/>
            <person name="Mondo S."/>
            <person name="Pangilinan J."/>
            <person name="Riley R."/>
            <person name="LaButti K."/>
            <person name="Andreopoulos B."/>
            <person name="Lipzen A."/>
            <person name="Chen C."/>
            <person name="Yan M."/>
            <person name="Daum C."/>
            <person name="Ng V."/>
            <person name="Clum A."/>
            <person name="Steindorff A."/>
            <person name="Ohm R.A."/>
            <person name="Martin F."/>
            <person name="Silar P."/>
            <person name="Natvig D.O."/>
            <person name="Lalanne C."/>
            <person name="Gautier V."/>
            <person name="Ament-Velasquez S.L."/>
            <person name="Kruys A."/>
            <person name="Hutchinson M.I."/>
            <person name="Powell A.J."/>
            <person name="Barry K."/>
            <person name="Miller A.N."/>
            <person name="Grigoriev I.V."/>
            <person name="Debuchy R."/>
            <person name="Gladieux P."/>
            <person name="Hiltunen Thoren M."/>
            <person name="Johannesson H."/>
        </authorList>
    </citation>
    <scope>NUCLEOTIDE SEQUENCE</scope>
    <source>
        <strain evidence="5">PSN309</strain>
    </source>
</reference>
<comment type="caution">
    <text evidence="5">The sequence shown here is derived from an EMBL/GenBank/DDBJ whole genome shotgun (WGS) entry which is preliminary data.</text>
</comment>
<dbReference type="PANTHER" id="PTHR23402:SF1">
    <property type="entry name" value="PYROGLUTAMYL-PEPTIDASE I"/>
    <property type="match status" value="1"/>
</dbReference>
<dbReference type="Proteomes" id="UP001302126">
    <property type="component" value="Unassembled WGS sequence"/>
</dbReference>
<organism evidence="5 6">
    <name type="scientific">Podospora australis</name>
    <dbReference type="NCBI Taxonomy" id="1536484"/>
    <lineage>
        <taxon>Eukaryota</taxon>
        <taxon>Fungi</taxon>
        <taxon>Dikarya</taxon>
        <taxon>Ascomycota</taxon>
        <taxon>Pezizomycotina</taxon>
        <taxon>Sordariomycetes</taxon>
        <taxon>Sordariomycetidae</taxon>
        <taxon>Sordariales</taxon>
        <taxon>Podosporaceae</taxon>
        <taxon>Podospora</taxon>
    </lineage>
</organism>
<dbReference type="AlphaFoldDB" id="A0AAN6X637"/>
<dbReference type="InterPro" id="IPR016125">
    <property type="entry name" value="Peptidase_C15-like"/>
</dbReference>
<keyword evidence="2" id="KW-0645">Protease</keyword>
<proteinExistence type="inferred from homology"/>
<dbReference type="GO" id="GO:0006508">
    <property type="term" value="P:proteolysis"/>
    <property type="evidence" value="ECO:0007669"/>
    <property type="project" value="UniProtKB-KW"/>
</dbReference>
<dbReference type="Gene3D" id="3.40.630.20">
    <property type="entry name" value="Peptidase C15, pyroglutamyl peptidase I-like"/>
    <property type="match status" value="1"/>
</dbReference>
<dbReference type="PANTHER" id="PTHR23402">
    <property type="entry name" value="PROTEASE FAMILY C15 PYROGLUTAMYL-PEPTIDASE I-RELATED"/>
    <property type="match status" value="1"/>
</dbReference>